<evidence type="ECO:0000256" key="4">
    <source>
        <dbReference type="ARBA" id="ARBA00022692"/>
    </source>
</evidence>
<protein>
    <submittedName>
        <fullName evidence="9">RND family transporter</fullName>
    </submittedName>
</protein>
<evidence type="ECO:0000313" key="10">
    <source>
        <dbReference type="Proteomes" id="UP001596422"/>
    </source>
</evidence>
<keyword evidence="4 7" id="KW-0812">Transmembrane</keyword>
<gene>
    <name evidence="9" type="ORF">ACFQDL_01790</name>
</gene>
<comment type="caution">
    <text evidence="9">The sequence shown here is derived from an EMBL/GenBank/DDBJ whole genome shotgun (WGS) entry which is preliminary data.</text>
</comment>
<comment type="similarity">
    <text evidence="2">Belongs to the resistance-nodulation-cell division (RND) (TC 2.A.6) family. MmpL subfamily.</text>
</comment>
<keyword evidence="3" id="KW-1003">Cell membrane</keyword>
<keyword evidence="10" id="KW-1185">Reference proteome</keyword>
<feature type="transmembrane region" description="Helical" evidence="7">
    <location>
        <begin position="249"/>
        <end position="271"/>
    </location>
</feature>
<evidence type="ECO:0000259" key="8">
    <source>
        <dbReference type="PROSITE" id="PS50156"/>
    </source>
</evidence>
<sequence>MALKNRLVTMLARYPYRIMLFSLLLILGIGVGGSRLTVESGIDIFFSEDDPNLIADRELKRTYGREDNVFFVIDTRGGDIFEANNLASVQTITEKSWQMPYSRRVDSVTNFLYPEVDGDDIVIDTLVEDADALTREDRQRIKDIAMSQQALTGRLLADDGEVAAVNVTLNLPEAELAAAIDQAVSYARALAAEVESANPGLDIHLAGWALTEQTLAEVTARDAVTLIPALLLLVLVMIALILRSVTASLCTVITIFLSILCGMGFAGWAGISLNSVNVSAPTIIVTLAVADCIHLLSVFLTRLRKGQERADALRGALDDTLYPIVLTSITTALGFLSMNFSESPPFRELGTIAAVGVLGALWVTATILPGLVLMLPFRKSGESQPEYPG</sequence>
<dbReference type="Gene3D" id="1.20.1640.10">
    <property type="entry name" value="Multidrug efflux transporter AcrB transmembrane domain"/>
    <property type="match status" value="1"/>
</dbReference>
<dbReference type="SUPFAM" id="SSF82866">
    <property type="entry name" value="Multidrug efflux transporter AcrB transmembrane domain"/>
    <property type="match status" value="1"/>
</dbReference>
<feature type="domain" description="SSD" evidence="8">
    <location>
        <begin position="248"/>
        <end position="374"/>
    </location>
</feature>
<comment type="subcellular location">
    <subcellularLocation>
        <location evidence="1">Cell membrane</location>
        <topology evidence="1">Multi-pass membrane protein</topology>
    </subcellularLocation>
</comment>
<evidence type="ECO:0000256" key="2">
    <source>
        <dbReference type="ARBA" id="ARBA00010157"/>
    </source>
</evidence>
<feature type="transmembrane region" description="Helical" evidence="7">
    <location>
        <begin position="283"/>
        <end position="300"/>
    </location>
</feature>
<dbReference type="PANTHER" id="PTHR33406:SF6">
    <property type="entry name" value="MEMBRANE PROTEIN YDGH-RELATED"/>
    <property type="match status" value="1"/>
</dbReference>
<dbReference type="InterPro" id="IPR000731">
    <property type="entry name" value="SSD"/>
</dbReference>
<organism evidence="9 10">
    <name type="scientific">Marinobacterium aestuariivivens</name>
    <dbReference type="NCBI Taxonomy" id="1698799"/>
    <lineage>
        <taxon>Bacteria</taxon>
        <taxon>Pseudomonadati</taxon>
        <taxon>Pseudomonadota</taxon>
        <taxon>Gammaproteobacteria</taxon>
        <taxon>Oceanospirillales</taxon>
        <taxon>Oceanospirillaceae</taxon>
        <taxon>Marinobacterium</taxon>
    </lineage>
</organism>
<dbReference type="Proteomes" id="UP001596422">
    <property type="component" value="Unassembled WGS sequence"/>
</dbReference>
<evidence type="ECO:0000256" key="6">
    <source>
        <dbReference type="ARBA" id="ARBA00023136"/>
    </source>
</evidence>
<evidence type="ECO:0000256" key="5">
    <source>
        <dbReference type="ARBA" id="ARBA00022989"/>
    </source>
</evidence>
<dbReference type="RefSeq" id="WP_379907528.1">
    <property type="nucleotide sequence ID" value="NZ_JBHSWE010000001.1"/>
</dbReference>
<feature type="transmembrane region" description="Helical" evidence="7">
    <location>
        <begin position="223"/>
        <end position="242"/>
    </location>
</feature>
<evidence type="ECO:0000313" key="9">
    <source>
        <dbReference type="EMBL" id="MFC6668978.1"/>
    </source>
</evidence>
<evidence type="ECO:0000256" key="7">
    <source>
        <dbReference type="SAM" id="Phobius"/>
    </source>
</evidence>
<dbReference type="PROSITE" id="PS50156">
    <property type="entry name" value="SSD"/>
    <property type="match status" value="1"/>
</dbReference>
<dbReference type="InterPro" id="IPR004869">
    <property type="entry name" value="MMPL_dom"/>
</dbReference>
<proteinExistence type="inferred from homology"/>
<feature type="transmembrane region" description="Helical" evidence="7">
    <location>
        <begin position="321"/>
        <end position="340"/>
    </location>
</feature>
<keyword evidence="6 7" id="KW-0472">Membrane</keyword>
<dbReference type="PANTHER" id="PTHR33406">
    <property type="entry name" value="MEMBRANE PROTEIN MJ1562-RELATED"/>
    <property type="match status" value="1"/>
</dbReference>
<dbReference type="InterPro" id="IPR050545">
    <property type="entry name" value="Mycobact_MmpL"/>
</dbReference>
<dbReference type="Pfam" id="PF03176">
    <property type="entry name" value="MMPL"/>
    <property type="match status" value="1"/>
</dbReference>
<name>A0ABW1ZUJ3_9GAMM</name>
<dbReference type="EMBL" id="JBHSWE010000001">
    <property type="protein sequence ID" value="MFC6668978.1"/>
    <property type="molecule type" value="Genomic_DNA"/>
</dbReference>
<evidence type="ECO:0000256" key="1">
    <source>
        <dbReference type="ARBA" id="ARBA00004651"/>
    </source>
</evidence>
<evidence type="ECO:0000256" key="3">
    <source>
        <dbReference type="ARBA" id="ARBA00022475"/>
    </source>
</evidence>
<keyword evidence="5 7" id="KW-1133">Transmembrane helix</keyword>
<accession>A0ABW1ZUJ3</accession>
<reference evidence="10" key="1">
    <citation type="journal article" date="2019" name="Int. J. Syst. Evol. Microbiol.">
        <title>The Global Catalogue of Microorganisms (GCM) 10K type strain sequencing project: providing services to taxonomists for standard genome sequencing and annotation.</title>
        <authorList>
            <consortium name="The Broad Institute Genomics Platform"/>
            <consortium name="The Broad Institute Genome Sequencing Center for Infectious Disease"/>
            <person name="Wu L."/>
            <person name="Ma J."/>
        </authorList>
    </citation>
    <scope>NUCLEOTIDE SEQUENCE [LARGE SCALE GENOMIC DNA]</scope>
    <source>
        <strain evidence="10">NBRC 111756</strain>
    </source>
</reference>
<feature type="transmembrane region" description="Helical" evidence="7">
    <location>
        <begin position="352"/>
        <end position="375"/>
    </location>
</feature>